<dbReference type="Proteomes" id="UP000676601">
    <property type="component" value="Unassembled WGS sequence"/>
</dbReference>
<dbReference type="PANTHER" id="PTHR43350:SF19">
    <property type="entry name" value="D-GULOSIDE 3-DEHYDROGENASE"/>
    <property type="match status" value="1"/>
</dbReference>
<evidence type="ECO:0000259" key="7">
    <source>
        <dbReference type="SMART" id="SM00829"/>
    </source>
</evidence>
<dbReference type="SUPFAM" id="SSF50129">
    <property type="entry name" value="GroES-like"/>
    <property type="match status" value="1"/>
</dbReference>
<comment type="cofactor">
    <cofactor evidence="1">
        <name>Zn(2+)</name>
        <dbReference type="ChEBI" id="CHEBI:29105"/>
    </cofactor>
</comment>
<gene>
    <name evidence="8" type="ORF">J21TS7_13400</name>
</gene>
<dbReference type="PANTHER" id="PTHR43350">
    <property type="entry name" value="NAD-DEPENDENT ALCOHOL DEHYDROGENASE"/>
    <property type="match status" value="1"/>
</dbReference>
<dbReference type="SUPFAM" id="SSF51735">
    <property type="entry name" value="NAD(P)-binding Rossmann-fold domains"/>
    <property type="match status" value="2"/>
</dbReference>
<dbReference type="RefSeq" id="WP_089546457.1">
    <property type="nucleotide sequence ID" value="NZ_BORU01000001.1"/>
</dbReference>
<dbReference type="InterPro" id="IPR036291">
    <property type="entry name" value="NAD(P)-bd_dom_sf"/>
</dbReference>
<name>A0ABQ4L941_9BACL</name>
<dbReference type="SUPFAM" id="SSF55347">
    <property type="entry name" value="Glyceraldehyde-3-phosphate dehydrogenase-like, C-terminal domain"/>
    <property type="match status" value="1"/>
</dbReference>
<dbReference type="InterPro" id="IPR011032">
    <property type="entry name" value="GroES-like_sf"/>
</dbReference>
<dbReference type="Gene3D" id="3.40.50.720">
    <property type="entry name" value="NAD(P)-binding Rossmann-like Domain"/>
    <property type="match status" value="2"/>
</dbReference>
<evidence type="ECO:0000256" key="2">
    <source>
        <dbReference type="ARBA" id="ARBA00008072"/>
    </source>
</evidence>
<dbReference type="InterPro" id="IPR004104">
    <property type="entry name" value="Gfo/Idh/MocA-like_OxRdtase_C"/>
</dbReference>
<dbReference type="Pfam" id="PF00107">
    <property type="entry name" value="ADH_zinc_N"/>
    <property type="match status" value="1"/>
</dbReference>
<evidence type="ECO:0000256" key="5">
    <source>
        <dbReference type="ARBA" id="ARBA00022833"/>
    </source>
</evidence>
<organism evidence="8 9">
    <name type="scientific">Paenibacillus cineris</name>
    <dbReference type="NCBI Taxonomy" id="237530"/>
    <lineage>
        <taxon>Bacteria</taxon>
        <taxon>Bacillati</taxon>
        <taxon>Bacillota</taxon>
        <taxon>Bacilli</taxon>
        <taxon>Bacillales</taxon>
        <taxon>Paenibacillaceae</taxon>
        <taxon>Paenibacillus</taxon>
    </lineage>
</organism>
<dbReference type="EMBL" id="BORU01000001">
    <property type="protein sequence ID" value="GIO53022.1"/>
    <property type="molecule type" value="Genomic_DNA"/>
</dbReference>
<accession>A0ABQ4L941</accession>
<sequence length="725" mass="79656">MNQVLIRQGAAVVENIPEPVVLKGTVLVRVDHSCISSGTEISGLRSSGVPLWKRAVQQPDKVKKVMRMVAAQGISRTRALLQVKVGTAEPTGYSAAGTVIEVGEEVTDIRPGDRVACAGAQFAHHAEVIRVPRNLVVPVPDGLDLAEASTVTLGAIAMQGVRRAQPTLGETFVVIGLGILGQLTVQFLKTNGCRVIGTDLDPGRITLARQLGMDDAIDPSGGSAMDVVHRLTDGIGADGVIITAAAKSNTILSEAFKMTRKKGRVVVVGDVGLHINRADIYEKELDFYISTSYGPGRYDYNYEEKGRDYPVGYVRWTENRNMGEYLKLLAEERVNVKPLISRVYRLDEAPEAYAYIQQNTKPMMVLLSYPQSAAGMKPIHKVIIQPEVQPPKRKQVRIRVGLVGAGDFAKTMHLPNLKSLSDQFTLQAVMSQTGHNAAATARQFGAVYAATSLPVILEDPDIDAVLITTRHDTHGPMVLDALMAGKHVFVEKPLALTADELLFIKQFYQEHEEAGQSAPLLMTGFNRRFSKYGSRIKEIVHDRSNPMIINYRMNAGYLPLDHWTQTEEGGGRNLGECCHIYDLFTYLTGSRVIDTQVNHLKPATNYYSHTDNFVATFHFADGSVASVTYTSLGSKEYAKEQMDIYVDGKNIFLDDYRKLVVAGSRAKGLETKISDKGQREALERFAHAIQKGGTWPIPLWQQVQATDMALEVEGFLTGGMNSQWG</sequence>
<protein>
    <submittedName>
        <fullName evidence="8">Oxidoreductase</fullName>
    </submittedName>
</protein>
<dbReference type="Pfam" id="PF02894">
    <property type="entry name" value="GFO_IDH_MocA_C"/>
    <property type="match status" value="1"/>
</dbReference>
<dbReference type="InterPro" id="IPR013149">
    <property type="entry name" value="ADH-like_C"/>
</dbReference>
<dbReference type="InterPro" id="IPR020843">
    <property type="entry name" value="ER"/>
</dbReference>
<dbReference type="Gene3D" id="3.90.180.10">
    <property type="entry name" value="Medium-chain alcohol dehydrogenases, catalytic domain"/>
    <property type="match status" value="2"/>
</dbReference>
<feature type="domain" description="Enoyl reductase (ER)" evidence="7">
    <location>
        <begin position="42"/>
        <end position="366"/>
    </location>
</feature>
<evidence type="ECO:0000313" key="8">
    <source>
        <dbReference type="EMBL" id="GIO53022.1"/>
    </source>
</evidence>
<keyword evidence="9" id="KW-1185">Reference proteome</keyword>
<evidence type="ECO:0000256" key="6">
    <source>
        <dbReference type="ARBA" id="ARBA00023002"/>
    </source>
</evidence>
<dbReference type="CDD" id="cd08255">
    <property type="entry name" value="2-desacetyl-2-hydroxyethyl_bacteriochlorophyllide_like"/>
    <property type="match status" value="1"/>
</dbReference>
<proteinExistence type="inferred from homology"/>
<dbReference type="Gene3D" id="3.30.360.10">
    <property type="entry name" value="Dihydrodipicolinate Reductase, domain 2"/>
    <property type="match status" value="1"/>
</dbReference>
<reference evidence="8 9" key="1">
    <citation type="submission" date="2021-03" db="EMBL/GenBank/DDBJ databases">
        <title>Antimicrobial resistance genes in bacteria isolated from Japanese honey, and their potential for conferring macrolide and lincosamide resistance in the American foulbrood pathogen Paenibacillus larvae.</title>
        <authorList>
            <person name="Okamoto M."/>
            <person name="Kumagai M."/>
            <person name="Kanamori H."/>
            <person name="Takamatsu D."/>
        </authorList>
    </citation>
    <scope>NUCLEOTIDE SEQUENCE [LARGE SCALE GENOMIC DNA]</scope>
    <source>
        <strain evidence="8 9">J21TS7</strain>
    </source>
</reference>
<evidence type="ECO:0000256" key="1">
    <source>
        <dbReference type="ARBA" id="ARBA00001947"/>
    </source>
</evidence>
<evidence type="ECO:0000313" key="9">
    <source>
        <dbReference type="Proteomes" id="UP000676601"/>
    </source>
</evidence>
<keyword evidence="4" id="KW-0479">Metal-binding</keyword>
<dbReference type="SMART" id="SM00829">
    <property type="entry name" value="PKS_ER"/>
    <property type="match status" value="1"/>
</dbReference>
<evidence type="ECO:0000256" key="3">
    <source>
        <dbReference type="ARBA" id="ARBA00010928"/>
    </source>
</evidence>
<keyword evidence="6" id="KW-0560">Oxidoreductase</keyword>
<evidence type="ECO:0000256" key="4">
    <source>
        <dbReference type="ARBA" id="ARBA00022723"/>
    </source>
</evidence>
<dbReference type="InterPro" id="IPR000683">
    <property type="entry name" value="Gfo/Idh/MocA-like_OxRdtase_N"/>
</dbReference>
<comment type="similarity">
    <text evidence="3">Belongs to the Gfo/Idh/MocA family.</text>
</comment>
<keyword evidence="5" id="KW-0862">Zinc</keyword>
<dbReference type="Pfam" id="PF01408">
    <property type="entry name" value="GFO_IDH_MocA"/>
    <property type="match status" value="1"/>
</dbReference>
<comment type="caution">
    <text evidence="8">The sequence shown here is derived from an EMBL/GenBank/DDBJ whole genome shotgun (WGS) entry which is preliminary data.</text>
</comment>
<comment type="similarity">
    <text evidence="2">Belongs to the zinc-containing alcohol dehydrogenase family.</text>
</comment>